<evidence type="ECO:0000313" key="3">
    <source>
        <dbReference type="Proteomes" id="UP000324222"/>
    </source>
</evidence>
<feature type="region of interest" description="Disordered" evidence="1">
    <location>
        <begin position="20"/>
        <end position="44"/>
    </location>
</feature>
<dbReference type="Proteomes" id="UP000324222">
    <property type="component" value="Unassembled WGS sequence"/>
</dbReference>
<gene>
    <name evidence="2" type="ORF">E2C01_011976</name>
</gene>
<evidence type="ECO:0000256" key="1">
    <source>
        <dbReference type="SAM" id="MobiDB-lite"/>
    </source>
</evidence>
<keyword evidence="3" id="KW-1185">Reference proteome</keyword>
<reference evidence="2 3" key="1">
    <citation type="submission" date="2019-05" db="EMBL/GenBank/DDBJ databases">
        <title>Another draft genome of Portunus trituberculatus and its Hox gene families provides insights of decapod evolution.</title>
        <authorList>
            <person name="Jeong J.-H."/>
            <person name="Song I."/>
            <person name="Kim S."/>
            <person name="Choi T."/>
            <person name="Kim D."/>
            <person name="Ryu S."/>
            <person name="Kim W."/>
        </authorList>
    </citation>
    <scope>NUCLEOTIDE SEQUENCE [LARGE SCALE GENOMIC DNA]</scope>
    <source>
        <tissue evidence="2">Muscle</tissue>
    </source>
</reference>
<sequence length="129" mass="14613">MLPSPSTSLALSLLGQLQTPSTPMWEEEGEEDDEVEKKKKKETVGGVRSLLPPRVVPIGDLHLLREVVMDIAHDALMRRGLLIRQRFTHHHVFLSQVRSDPRAVSVDSERAINMRIATAFHCNRIPMSR</sequence>
<protein>
    <submittedName>
        <fullName evidence="2">Uncharacterized protein</fullName>
    </submittedName>
</protein>
<proteinExistence type="predicted"/>
<dbReference type="EMBL" id="VSRR010000736">
    <property type="protein sequence ID" value="MPC19070.1"/>
    <property type="molecule type" value="Genomic_DNA"/>
</dbReference>
<comment type="caution">
    <text evidence="2">The sequence shown here is derived from an EMBL/GenBank/DDBJ whole genome shotgun (WGS) entry which is preliminary data.</text>
</comment>
<organism evidence="2 3">
    <name type="scientific">Portunus trituberculatus</name>
    <name type="common">Swimming crab</name>
    <name type="synonym">Neptunus trituberculatus</name>
    <dbReference type="NCBI Taxonomy" id="210409"/>
    <lineage>
        <taxon>Eukaryota</taxon>
        <taxon>Metazoa</taxon>
        <taxon>Ecdysozoa</taxon>
        <taxon>Arthropoda</taxon>
        <taxon>Crustacea</taxon>
        <taxon>Multicrustacea</taxon>
        <taxon>Malacostraca</taxon>
        <taxon>Eumalacostraca</taxon>
        <taxon>Eucarida</taxon>
        <taxon>Decapoda</taxon>
        <taxon>Pleocyemata</taxon>
        <taxon>Brachyura</taxon>
        <taxon>Eubrachyura</taxon>
        <taxon>Portunoidea</taxon>
        <taxon>Portunidae</taxon>
        <taxon>Portuninae</taxon>
        <taxon>Portunus</taxon>
    </lineage>
</organism>
<name>A0A5B7DCL5_PORTR</name>
<evidence type="ECO:0000313" key="2">
    <source>
        <dbReference type="EMBL" id="MPC19070.1"/>
    </source>
</evidence>
<feature type="compositionally biased region" description="Acidic residues" evidence="1">
    <location>
        <begin position="25"/>
        <end position="34"/>
    </location>
</feature>
<dbReference type="AlphaFoldDB" id="A0A5B7DCL5"/>
<accession>A0A5B7DCL5</accession>